<evidence type="ECO:0000259" key="1">
    <source>
        <dbReference type="SMART" id="SM00871"/>
    </source>
</evidence>
<sequence>MLTLPEITRREVTPYLALRAQVSLPFDDQLPAILDRLFATVAEHGLTISGPLFFKHDLVVMPELEMEFGLPVDRLIDPRAADIVSAELPAGRYAEITWFGRYDPLITVNAVLIGWAAHMGLTFDSWPDGRGERFGCRLEIYHNSPGEEPEPEKWQTTVAIRLKE</sequence>
<keyword evidence="3" id="KW-1185">Reference proteome</keyword>
<accession>A0A8K0VAC6</accession>
<dbReference type="EMBL" id="JAESVN010000005">
    <property type="protein sequence ID" value="MBL4918263.1"/>
    <property type="molecule type" value="Genomic_DNA"/>
</dbReference>
<feature type="domain" description="AraC effector-binding" evidence="1">
    <location>
        <begin position="3"/>
        <end position="163"/>
    </location>
</feature>
<protein>
    <recommendedName>
        <fullName evidence="1">AraC effector-binding domain-containing protein</fullName>
    </recommendedName>
</protein>
<name>A0A8K0VAC6_9RHOB</name>
<dbReference type="Gene3D" id="3.20.80.10">
    <property type="entry name" value="Regulatory factor, effector binding domain"/>
    <property type="match status" value="1"/>
</dbReference>
<dbReference type="SUPFAM" id="SSF55136">
    <property type="entry name" value="Probable bacterial effector-binding domain"/>
    <property type="match status" value="1"/>
</dbReference>
<organism evidence="2 3">
    <name type="scientific">Szabonella alba</name>
    <dbReference type="NCBI Taxonomy" id="2804194"/>
    <lineage>
        <taxon>Bacteria</taxon>
        <taxon>Pseudomonadati</taxon>
        <taxon>Pseudomonadota</taxon>
        <taxon>Alphaproteobacteria</taxon>
        <taxon>Rhodobacterales</taxon>
        <taxon>Paracoccaceae</taxon>
        <taxon>Szabonella</taxon>
    </lineage>
</organism>
<reference evidence="2" key="1">
    <citation type="submission" date="2021-01" db="EMBL/GenBank/DDBJ databases">
        <title>Tabrizicola alba sp. nov. a motile alkaliphilic bacterium isolated from a soda lake.</title>
        <authorList>
            <person name="Szuroczki S."/>
            <person name="Abbaszade G."/>
            <person name="Schumann P."/>
            <person name="Toth E."/>
        </authorList>
    </citation>
    <scope>NUCLEOTIDE SEQUENCE</scope>
    <source>
        <strain evidence="2">DMG-N-6</strain>
    </source>
</reference>
<dbReference type="AlphaFoldDB" id="A0A8K0VAC6"/>
<dbReference type="Proteomes" id="UP000648908">
    <property type="component" value="Unassembled WGS sequence"/>
</dbReference>
<comment type="caution">
    <text evidence="2">The sequence shown here is derived from an EMBL/GenBank/DDBJ whole genome shotgun (WGS) entry which is preliminary data.</text>
</comment>
<evidence type="ECO:0000313" key="2">
    <source>
        <dbReference type="EMBL" id="MBL4918263.1"/>
    </source>
</evidence>
<gene>
    <name evidence="2" type="ORF">JL811_13620</name>
</gene>
<dbReference type="InterPro" id="IPR011256">
    <property type="entry name" value="Reg_factor_effector_dom_sf"/>
</dbReference>
<dbReference type="RefSeq" id="WP_202689249.1">
    <property type="nucleotide sequence ID" value="NZ_JAESVN010000005.1"/>
</dbReference>
<dbReference type="InterPro" id="IPR010499">
    <property type="entry name" value="AraC_E-bd"/>
</dbReference>
<dbReference type="SMART" id="SM00871">
    <property type="entry name" value="AraC_E_bind"/>
    <property type="match status" value="1"/>
</dbReference>
<evidence type="ECO:0000313" key="3">
    <source>
        <dbReference type="Proteomes" id="UP000648908"/>
    </source>
</evidence>
<proteinExistence type="predicted"/>